<keyword evidence="9" id="KW-0206">Cytoskeleton</keyword>
<evidence type="ECO:0000259" key="12">
    <source>
        <dbReference type="Pfam" id="PF12770"/>
    </source>
</evidence>
<evidence type="ECO:0000256" key="4">
    <source>
        <dbReference type="ARBA" id="ARBA00022701"/>
    </source>
</evidence>
<name>A0ABW6IKD2_9CYAN</name>
<dbReference type="Pfam" id="PF13424">
    <property type="entry name" value="TPR_12"/>
    <property type="match status" value="4"/>
</dbReference>
<evidence type="ECO:0000256" key="9">
    <source>
        <dbReference type="ARBA" id="ARBA00023212"/>
    </source>
</evidence>
<evidence type="ECO:0000256" key="1">
    <source>
        <dbReference type="ARBA" id="ARBA00004245"/>
    </source>
</evidence>
<evidence type="ECO:0000256" key="7">
    <source>
        <dbReference type="ARBA" id="ARBA00023054"/>
    </source>
</evidence>
<dbReference type="InterPro" id="IPR011990">
    <property type="entry name" value="TPR-like_helical_dom_sf"/>
</dbReference>
<dbReference type="PANTHER" id="PTHR45783:SF3">
    <property type="entry name" value="KINESIN LIGHT CHAIN"/>
    <property type="match status" value="1"/>
</dbReference>
<keyword evidence="3" id="KW-0963">Cytoplasm</keyword>
<dbReference type="Pfam" id="PF12770">
    <property type="entry name" value="CHAT"/>
    <property type="match status" value="1"/>
</dbReference>
<accession>A0ABW6IKD2</accession>
<dbReference type="Gene3D" id="1.25.40.10">
    <property type="entry name" value="Tetratricopeptide repeat domain"/>
    <property type="match status" value="3"/>
</dbReference>
<dbReference type="Pfam" id="PF13374">
    <property type="entry name" value="TPR_10"/>
    <property type="match status" value="1"/>
</dbReference>
<keyword evidence="8" id="KW-0505">Motor protein</keyword>
<dbReference type="Pfam" id="PF04151">
    <property type="entry name" value="PPC"/>
    <property type="match status" value="1"/>
</dbReference>
<dbReference type="SUPFAM" id="SSF48452">
    <property type="entry name" value="TPR-like"/>
    <property type="match status" value="3"/>
</dbReference>
<keyword evidence="14" id="KW-1185">Reference proteome</keyword>
<keyword evidence="5" id="KW-0677">Repeat</keyword>
<comment type="similarity">
    <text evidence="2">Belongs to the kinesin light chain family.</text>
</comment>
<proteinExistence type="inferred from homology"/>
<dbReference type="Proteomes" id="UP001600165">
    <property type="component" value="Unassembled WGS sequence"/>
</dbReference>
<dbReference type="InterPro" id="IPR019734">
    <property type="entry name" value="TPR_rpt"/>
</dbReference>
<dbReference type="Gene3D" id="2.60.120.380">
    <property type="match status" value="1"/>
</dbReference>
<feature type="repeat" description="TPR" evidence="10">
    <location>
        <begin position="370"/>
        <end position="403"/>
    </location>
</feature>
<organism evidence="13 14">
    <name type="scientific">Almyronema epifaneia S1</name>
    <dbReference type="NCBI Taxonomy" id="2991925"/>
    <lineage>
        <taxon>Bacteria</taxon>
        <taxon>Bacillati</taxon>
        <taxon>Cyanobacteriota</taxon>
        <taxon>Cyanophyceae</taxon>
        <taxon>Nodosilineales</taxon>
        <taxon>Nodosilineaceae</taxon>
        <taxon>Almyronema</taxon>
        <taxon>Almyronema epifaneia</taxon>
    </lineage>
</organism>
<evidence type="ECO:0000256" key="3">
    <source>
        <dbReference type="ARBA" id="ARBA00022490"/>
    </source>
</evidence>
<feature type="domain" description="Peptidase C-terminal archaeal/bacterial" evidence="11">
    <location>
        <begin position="68"/>
        <end position="131"/>
    </location>
</feature>
<dbReference type="SMART" id="SM00028">
    <property type="entry name" value="TPR"/>
    <property type="match status" value="8"/>
</dbReference>
<feature type="domain" description="CHAT" evidence="12">
    <location>
        <begin position="745"/>
        <end position="1065"/>
    </location>
</feature>
<sequence length="1067" mass="117279">MFLRLLAVGVLSLWVGAKGAIAARLPIEIEGAQDSRALISQVDENAPITITGELNSDSAVLEADGSYYAVHSFEGEAGENIAISLSSEDFDAYLILQDPRNNTIAQDDDSGGGTNALLIVTLPLRGTYRVVANTYAKGETGRYQLQWKQATATEQAIVEVNQLEQQFSQRYEAGQYAEAIPIAERILALHQTISGKTHLDVARSFNNLALLYQFQSRYREAESFYQEALEIYRLLRGSIHPDVATTLNNLADLSRVQGRYAEAESFYREALEILRADSENSQTVVATNLNNLAILYQSQGRYAEAEALQQEALAILRTELGNAHPDVATNLNNLAVLYQSQGRYTEAEVLQQEALAILRTELGNNHPDTATSVHNLATIYQIQGRHTEAERLYQEALEILRKTLGEAHPSVAFSLNGLALTYQRQGRYGEAEQLYREALEVSQTTLGETHPNTAGTLDNLAEFYQRQGRYGEAEQLYREALESFRTALGESHPNVAASLINLAVLHKYQGQSLQAINTLLQGLDIEEANLDLNLLTSAETQRQAYAASMRNTTDFTISLHLQHNLENVDAAHLALTTLLRRKGRILDTAINTLQTLRQQLTPRDQTLLDDLATVRSQLSALLYRTSDLPTDTYRAEFARLKAEENSLEAILARRSAVFRVETEPITIAAVQAQIPENAVLVELVRYMPYDFNNPQDPWGTSHYAAYLLGATGAPQAVDLGKADAIDLATADFSRALHNPTFPPDEAAQALYDLIFAPLQAHLGSAQHLLLSPDGQLNQIPFEALMDSQRRYLIESYQISYLTSGRDLLKLQFDVPHQQPPVLIAAPNYDQASVTTVIADSRRTNRRSSDLSQLRFGDLPGTAAEAAAIAPLLDVTPLTGDRATENRLKQVNSPQILHIATHGFFLEDLPELAPTDFGAALGLDLRASINVVSNQNREVRFTGPVENPLLRSGLALAGANRRESGSEDGILTALEAASLDLYGTQLVVLSACETGLGDVANGEGVYGLRRSLGIAGAESQMISLWQVSDRATEGLMVDYYKALLAGAGRSEALRQVQLNMLQRGRYSH</sequence>
<evidence type="ECO:0000256" key="10">
    <source>
        <dbReference type="PROSITE-ProRule" id="PRU00339"/>
    </source>
</evidence>
<dbReference type="PROSITE" id="PS50005">
    <property type="entry name" value="TPR"/>
    <property type="match status" value="3"/>
</dbReference>
<evidence type="ECO:0000313" key="13">
    <source>
        <dbReference type="EMBL" id="MFE4108683.1"/>
    </source>
</evidence>
<evidence type="ECO:0000313" key="14">
    <source>
        <dbReference type="Proteomes" id="UP001600165"/>
    </source>
</evidence>
<evidence type="ECO:0000259" key="11">
    <source>
        <dbReference type="Pfam" id="PF04151"/>
    </source>
</evidence>
<protein>
    <submittedName>
        <fullName evidence="13">Tetratricopeptide repeat protein</fullName>
    </submittedName>
</protein>
<keyword evidence="6 10" id="KW-0802">TPR repeat</keyword>
<keyword evidence="7" id="KW-0175">Coiled coil</keyword>
<feature type="non-terminal residue" evidence="13">
    <location>
        <position position="1067"/>
    </location>
</feature>
<evidence type="ECO:0000256" key="2">
    <source>
        <dbReference type="ARBA" id="ARBA00009622"/>
    </source>
</evidence>
<dbReference type="EMBL" id="JBHZOL010000131">
    <property type="protein sequence ID" value="MFE4108683.1"/>
    <property type="molecule type" value="Genomic_DNA"/>
</dbReference>
<feature type="repeat" description="TPR" evidence="10">
    <location>
        <begin position="202"/>
        <end position="235"/>
    </location>
</feature>
<dbReference type="InterPro" id="IPR007280">
    <property type="entry name" value="Peptidase_C_arc/bac"/>
</dbReference>
<dbReference type="PANTHER" id="PTHR45783">
    <property type="entry name" value="KINESIN LIGHT CHAIN"/>
    <property type="match status" value="1"/>
</dbReference>
<dbReference type="InterPro" id="IPR002151">
    <property type="entry name" value="Kinesin_light"/>
</dbReference>
<gene>
    <name evidence="13" type="ORF">ACFVKH_20610</name>
</gene>
<dbReference type="RefSeq" id="WP_377968301.1">
    <property type="nucleotide sequence ID" value="NZ_JBHZOL010000131.1"/>
</dbReference>
<comment type="subcellular location">
    <subcellularLocation>
        <location evidence="1">Cytoplasm</location>
        <location evidence="1">Cytoskeleton</location>
    </subcellularLocation>
</comment>
<comment type="caution">
    <text evidence="13">The sequence shown here is derived from an EMBL/GenBank/DDBJ whole genome shotgun (WGS) entry which is preliminary data.</text>
</comment>
<evidence type="ECO:0000256" key="8">
    <source>
        <dbReference type="ARBA" id="ARBA00023175"/>
    </source>
</evidence>
<evidence type="ECO:0000256" key="5">
    <source>
        <dbReference type="ARBA" id="ARBA00022737"/>
    </source>
</evidence>
<dbReference type="PRINTS" id="PR00381">
    <property type="entry name" value="KINESINLIGHT"/>
</dbReference>
<feature type="repeat" description="TPR" evidence="10">
    <location>
        <begin position="412"/>
        <end position="445"/>
    </location>
</feature>
<keyword evidence="4" id="KW-0493">Microtubule</keyword>
<reference evidence="13 14" key="1">
    <citation type="submission" date="2024-10" db="EMBL/GenBank/DDBJ databases">
        <authorList>
            <person name="Ratan Roy A."/>
            <person name="Morales Sandoval P.H."/>
            <person name="De Los Santos Villalobos S."/>
            <person name="Chakraborty S."/>
            <person name="Mukherjee J."/>
        </authorList>
    </citation>
    <scope>NUCLEOTIDE SEQUENCE [LARGE SCALE GENOMIC DNA]</scope>
    <source>
        <strain evidence="13 14">S1</strain>
    </source>
</reference>
<evidence type="ECO:0000256" key="6">
    <source>
        <dbReference type="ARBA" id="ARBA00022803"/>
    </source>
</evidence>
<dbReference type="InterPro" id="IPR024983">
    <property type="entry name" value="CHAT_dom"/>
</dbReference>